<sequence>MAAALVVAAAVSACSVEGGGRGGSNAVGVHLPPSAAPGPQGADQRTSIGTASQQDVAAGLRANGVAEPEYWAQVVLRNRPYPAEDPGLGKLRQVLAQQGADAPTTDRIVNALRP</sequence>
<evidence type="ECO:0000256" key="1">
    <source>
        <dbReference type="SAM" id="MobiDB-lite"/>
    </source>
</evidence>
<gene>
    <name evidence="2" type="ORF">GCM10023321_22150</name>
</gene>
<name>A0ABP9PVI7_9PSEU</name>
<keyword evidence="3" id="KW-1185">Reference proteome</keyword>
<reference evidence="3" key="1">
    <citation type="journal article" date="2019" name="Int. J. Syst. Evol. Microbiol.">
        <title>The Global Catalogue of Microorganisms (GCM) 10K type strain sequencing project: providing services to taxonomists for standard genome sequencing and annotation.</title>
        <authorList>
            <consortium name="The Broad Institute Genomics Platform"/>
            <consortium name="The Broad Institute Genome Sequencing Center for Infectious Disease"/>
            <person name="Wu L."/>
            <person name="Ma J."/>
        </authorList>
    </citation>
    <scope>NUCLEOTIDE SEQUENCE [LARGE SCALE GENOMIC DNA]</scope>
    <source>
        <strain evidence="3">JCM 18303</strain>
    </source>
</reference>
<evidence type="ECO:0000313" key="2">
    <source>
        <dbReference type="EMBL" id="GAA5152852.1"/>
    </source>
</evidence>
<evidence type="ECO:0008006" key="4">
    <source>
        <dbReference type="Google" id="ProtNLM"/>
    </source>
</evidence>
<comment type="caution">
    <text evidence="2">The sequence shown here is derived from an EMBL/GenBank/DDBJ whole genome shotgun (WGS) entry which is preliminary data.</text>
</comment>
<feature type="region of interest" description="Disordered" evidence="1">
    <location>
        <begin position="22"/>
        <end position="51"/>
    </location>
</feature>
<dbReference type="Proteomes" id="UP001428817">
    <property type="component" value="Unassembled WGS sequence"/>
</dbReference>
<accession>A0ABP9PVI7</accession>
<protein>
    <recommendedName>
        <fullName evidence="4">DUF4148 domain-containing protein</fullName>
    </recommendedName>
</protein>
<organism evidence="2 3">
    <name type="scientific">Pseudonocardia eucalypti</name>
    <dbReference type="NCBI Taxonomy" id="648755"/>
    <lineage>
        <taxon>Bacteria</taxon>
        <taxon>Bacillati</taxon>
        <taxon>Actinomycetota</taxon>
        <taxon>Actinomycetes</taxon>
        <taxon>Pseudonocardiales</taxon>
        <taxon>Pseudonocardiaceae</taxon>
        <taxon>Pseudonocardia</taxon>
    </lineage>
</organism>
<evidence type="ECO:0000313" key="3">
    <source>
        <dbReference type="Proteomes" id="UP001428817"/>
    </source>
</evidence>
<proteinExistence type="predicted"/>
<dbReference type="EMBL" id="BAABJP010000008">
    <property type="protein sequence ID" value="GAA5152852.1"/>
    <property type="molecule type" value="Genomic_DNA"/>
</dbReference>